<feature type="compositionally biased region" description="Basic and acidic residues" evidence="2">
    <location>
        <begin position="1273"/>
        <end position="1283"/>
    </location>
</feature>
<dbReference type="WBParaSite" id="NBR_0001436101-mRNA-1">
    <property type="protein sequence ID" value="NBR_0001436101-mRNA-1"/>
    <property type="gene ID" value="NBR_0001436101"/>
</dbReference>
<dbReference type="PANTHER" id="PTHR24116">
    <property type="entry name" value="KINASE D-INTERACTING SUBSTRATE OF 220 KDA"/>
    <property type="match status" value="1"/>
</dbReference>
<dbReference type="EMBL" id="UYSL01021335">
    <property type="protein sequence ID" value="VDL77951.1"/>
    <property type="molecule type" value="Genomic_DNA"/>
</dbReference>
<evidence type="ECO:0000256" key="1">
    <source>
        <dbReference type="PROSITE-ProRule" id="PRU00023"/>
    </source>
</evidence>
<dbReference type="SMART" id="SM00248">
    <property type="entry name" value="ANK"/>
    <property type="match status" value="11"/>
</dbReference>
<proteinExistence type="predicted"/>
<evidence type="ECO:0000259" key="3">
    <source>
        <dbReference type="Pfam" id="PF07693"/>
    </source>
</evidence>
<evidence type="ECO:0000313" key="6">
    <source>
        <dbReference type="Proteomes" id="UP000271162"/>
    </source>
</evidence>
<gene>
    <name evidence="5" type="ORF">NBR_LOCUS14362</name>
</gene>
<dbReference type="Pfam" id="PF12796">
    <property type="entry name" value="Ank_2"/>
    <property type="match status" value="4"/>
</dbReference>
<feature type="repeat" description="ANK" evidence="1">
    <location>
        <begin position="299"/>
        <end position="331"/>
    </location>
</feature>
<evidence type="ECO:0000313" key="7">
    <source>
        <dbReference type="WBParaSite" id="NBR_0001436101-mRNA-1"/>
    </source>
</evidence>
<feature type="repeat" description="ANK" evidence="1">
    <location>
        <begin position="233"/>
        <end position="265"/>
    </location>
</feature>
<feature type="compositionally biased region" description="Polar residues" evidence="2">
    <location>
        <begin position="1292"/>
        <end position="1301"/>
    </location>
</feature>
<feature type="compositionally biased region" description="Basic and acidic residues" evidence="2">
    <location>
        <begin position="1435"/>
        <end position="1449"/>
    </location>
</feature>
<accession>A0A158R1S8</accession>
<feature type="domain" description="KAP NTPase" evidence="3">
    <location>
        <begin position="436"/>
        <end position="939"/>
    </location>
</feature>
<dbReference type="Proteomes" id="UP000271162">
    <property type="component" value="Unassembled WGS sequence"/>
</dbReference>
<name>A0A158R1S8_NIPBR</name>
<sequence length="1588" mass="175877">MNSTQIADLFDKVEKGTFDSCPLTAELSSLRNAAGETLLIVAARANNVAAVKTLALDAEIVDETDNEEWSALLNAAHKGHTEVVRILLENGAAVDQPDFLGWTPLMWAVYKCHPDVVDLLLNYGAHVNLIDEEDGLTPLIVASGRGFTTVVEKLLAADAQVNACDKFGSTALIWAARKGHLPIVQMLLNAGAEVDAIGMGSSTALMLATKGNYLSVVDLILTREPNANVVDQNGLSALGIAAREGYADICESLINSGAFVNQCDKYGNWILISAVRSGNANIVRLLLEKFADVNARDSENRTALHLAIDKSFMDIVYIILERKPNLELKNKDGETPLLRAVKSRHVALCDLLVKAGAKISAADNNGDNALHLALRARSRRLTQTLLANPSDSRLLYRPNRLGQTPYSIDQGNPQPILPLIFGPIDAEQQMDTMLGYDVYSNVLADIVCEPSLSLPLTVGLYAKWGSGKSVLLAKLKDSMYSFSRNWLEGAHLSMSALIFFYITLFCVIVTMTFTTIFALFTSLAALIAVWIIGACILVVLISSYCFIYYGSEIRGWSAPSRIANSLSHFIYRVRLVWNVATLYAPMHSENDIASNPVGFLFADYHRLSSIGGEQALAKIVATLFESAETHFGVLPVRLFCSLKTAHPGQHGALRKHCGVPIVLLVGMAIIMLLCSEVFMTLWLFSERDASSGALFVASIAFAIVFLMITIFPIIILVRYGYTNVPRRRVNAAARSVHKLRFEGLMQKLQTEVDLLADMIRSLDAFTRSQTRLVVVVDGLDNCEQERMVQTLDALELLFSARKHRPFITIIAVDPHIIVSAINHNMHSALTGTELTGHDYLKNIVNMPLYLHNSALRQLQNKLKDKRESFADWKERYRRQDTFHGSHLSLADGRQSRKATIVVGTRSIGESLLNDDYFSNMNPRAMRRIVNALTLTGRLMRAFEIDFSWLALGHWVSLLEQWPSRMCWLIDRALDINNNGLTLAEVYHQLKDHIPKKDSLIELDRNPDNFETFLDSPAIPSSEQLTVGHVKKFVPCTSNLDPYLRKLIRERRQGLEDPVQELGLGSVTIPPNARYLFGDEKVWSTVNTPLVEMKLDAVCALVKRLDITASRIEAITKKFQQLNLCGLVLASCPLQDLKDALGIPLGDWTMVRLLVETLKAFGTNVPGLKIDKRKALTLAEEDEEASDVEIEVNRRDTIIRSPTPVQMSCEQRRRSMVMSATDMNSDHKWLMESLSGMDLTQTEGDLDLAPSSGGASVRFGDALEDGLASDADSTESRFGSRENLLDPGPILSRHSSTSNGRDSYQGGVAERFPLSHPKDNLGGTTGHLESITVNRESYKGETGERSLMSRPKNEFQPSTGPDFYKNVSGERYSITRPKDQIDRNTGSFEGTTLNRDSYTGGKGERFSMTRPKDQIDHNIGPLNGTTVNRDSYTGGKGERFSMTRPKDQIDHNTGPLDGTTVNRDSYTGGKGERFSMTRPKDQIDRNTDPLEGFTVTRNSYTGGKGDRFLMTRPKDQIDQNTGPLDGTTVNKDTYKGGKGDRFSMTRPRNQIDNNTGPLDNHTVYRDCYSGGVGDRFEVIRPKDHVAALI</sequence>
<feature type="repeat" description="ANK" evidence="1">
    <location>
        <begin position="134"/>
        <end position="166"/>
    </location>
</feature>
<dbReference type="InterPro" id="IPR052771">
    <property type="entry name" value="Neurotrophin_sig_adaptor"/>
</dbReference>
<dbReference type="PROSITE" id="PS50088">
    <property type="entry name" value="ANK_REPEAT"/>
    <property type="match status" value="8"/>
</dbReference>
<reference evidence="7" key="1">
    <citation type="submission" date="2016-04" db="UniProtKB">
        <authorList>
            <consortium name="WormBaseParasite"/>
        </authorList>
    </citation>
    <scope>IDENTIFICATION</scope>
</reference>
<dbReference type="PANTHER" id="PTHR24116:SF0">
    <property type="entry name" value="KINASE D-INTERACTING SUBSTRATE OF 220 KDA"/>
    <property type="match status" value="1"/>
</dbReference>
<dbReference type="InterPro" id="IPR002110">
    <property type="entry name" value="Ankyrin_rpt"/>
</dbReference>
<dbReference type="PROSITE" id="PS50297">
    <property type="entry name" value="ANK_REP_REGION"/>
    <property type="match status" value="7"/>
</dbReference>
<dbReference type="STRING" id="27835.A0A158R1S8"/>
<keyword evidence="1" id="KW-0040">ANK repeat</keyword>
<feature type="repeat" description="ANK" evidence="1">
    <location>
        <begin position="100"/>
        <end position="132"/>
    </location>
</feature>
<feature type="region of interest" description="Disordered" evidence="2">
    <location>
        <begin position="1379"/>
        <end position="1556"/>
    </location>
</feature>
<dbReference type="OMA" id="INHNMHS"/>
<dbReference type="Pfam" id="PF23307">
    <property type="entry name" value="SAM_KIDINS220"/>
    <property type="match status" value="1"/>
</dbReference>
<feature type="compositionally biased region" description="Polar residues" evidence="2">
    <location>
        <begin position="1382"/>
        <end position="1396"/>
    </location>
</feature>
<feature type="compositionally biased region" description="Basic and acidic residues" evidence="2">
    <location>
        <begin position="1401"/>
        <end position="1415"/>
    </location>
</feature>
<reference evidence="5 6" key="2">
    <citation type="submission" date="2018-11" db="EMBL/GenBank/DDBJ databases">
        <authorList>
            <consortium name="Pathogen Informatics"/>
        </authorList>
    </citation>
    <scope>NUCLEOTIDE SEQUENCE [LARGE SCALE GENOMIC DNA]</scope>
</reference>
<dbReference type="Pfam" id="PF07693">
    <property type="entry name" value="KAP_NTPase"/>
    <property type="match status" value="1"/>
</dbReference>
<feature type="repeat" description="ANK" evidence="1">
    <location>
        <begin position="67"/>
        <end position="99"/>
    </location>
</feature>
<dbReference type="Gene3D" id="1.25.40.20">
    <property type="entry name" value="Ankyrin repeat-containing domain"/>
    <property type="match status" value="4"/>
</dbReference>
<feature type="repeat" description="ANK" evidence="1">
    <location>
        <begin position="266"/>
        <end position="298"/>
    </location>
</feature>
<dbReference type="SUPFAM" id="SSF48403">
    <property type="entry name" value="Ankyrin repeat"/>
    <property type="match status" value="1"/>
</dbReference>
<feature type="region of interest" description="Disordered" evidence="2">
    <location>
        <begin position="1266"/>
        <end position="1366"/>
    </location>
</feature>
<feature type="compositionally biased region" description="Basic and acidic residues" evidence="2">
    <location>
        <begin position="1503"/>
        <end position="1516"/>
    </location>
</feature>
<evidence type="ECO:0000259" key="4">
    <source>
        <dbReference type="Pfam" id="PF23307"/>
    </source>
</evidence>
<feature type="compositionally biased region" description="Polar residues" evidence="2">
    <location>
        <begin position="1517"/>
        <end position="1530"/>
    </location>
</feature>
<dbReference type="GO" id="GO:0030165">
    <property type="term" value="F:PDZ domain binding"/>
    <property type="evidence" value="ECO:0007669"/>
    <property type="project" value="TreeGrafter"/>
</dbReference>
<dbReference type="InterPro" id="IPR057092">
    <property type="entry name" value="SAM_KIDINS220"/>
</dbReference>
<organism evidence="7">
    <name type="scientific">Nippostrongylus brasiliensis</name>
    <name type="common">Rat hookworm</name>
    <dbReference type="NCBI Taxonomy" id="27835"/>
    <lineage>
        <taxon>Eukaryota</taxon>
        <taxon>Metazoa</taxon>
        <taxon>Ecdysozoa</taxon>
        <taxon>Nematoda</taxon>
        <taxon>Chromadorea</taxon>
        <taxon>Rhabditida</taxon>
        <taxon>Rhabditina</taxon>
        <taxon>Rhabditomorpha</taxon>
        <taxon>Strongyloidea</taxon>
        <taxon>Heligmosomidae</taxon>
        <taxon>Nippostrongylus</taxon>
    </lineage>
</organism>
<feature type="compositionally biased region" description="Basic and acidic residues" evidence="2">
    <location>
        <begin position="1531"/>
        <end position="1542"/>
    </location>
</feature>
<feature type="compositionally biased region" description="Polar residues" evidence="2">
    <location>
        <begin position="1545"/>
        <end position="1556"/>
    </location>
</feature>
<keyword evidence="6" id="KW-1185">Reference proteome</keyword>
<dbReference type="InterPro" id="IPR011646">
    <property type="entry name" value="KAP_P-loop"/>
</dbReference>
<dbReference type="GO" id="GO:0019887">
    <property type="term" value="F:protein kinase regulator activity"/>
    <property type="evidence" value="ECO:0007669"/>
    <property type="project" value="TreeGrafter"/>
</dbReference>
<dbReference type="InterPro" id="IPR036770">
    <property type="entry name" value="Ankyrin_rpt-contain_sf"/>
</dbReference>
<evidence type="ECO:0000313" key="5">
    <source>
        <dbReference type="EMBL" id="VDL77951.1"/>
    </source>
</evidence>
<protein>
    <submittedName>
        <fullName evidence="7">ANK_REP_REGION domain-containing protein</fullName>
    </submittedName>
</protein>
<feature type="repeat" description="ANK" evidence="1">
    <location>
        <begin position="167"/>
        <end position="199"/>
    </location>
</feature>
<feature type="domain" description="Kinase D-interacting substrate of 220 kDa-like SAM" evidence="4">
    <location>
        <begin position="1087"/>
        <end position="1159"/>
    </location>
</feature>
<feature type="compositionally biased region" description="Basic and acidic residues" evidence="2">
    <location>
        <begin position="1469"/>
        <end position="1487"/>
    </location>
</feature>
<evidence type="ECO:0000256" key="2">
    <source>
        <dbReference type="SAM" id="MobiDB-lite"/>
    </source>
</evidence>
<feature type="repeat" description="ANK" evidence="1">
    <location>
        <begin position="332"/>
        <end position="364"/>
    </location>
</feature>